<dbReference type="Gene3D" id="2.40.50.180">
    <property type="entry name" value="CheA-289, Domain 4"/>
    <property type="match status" value="1"/>
</dbReference>
<gene>
    <name evidence="2" type="ORF">N4T19_01545</name>
</gene>
<evidence type="ECO:0000259" key="1">
    <source>
        <dbReference type="PROSITE" id="PS50851"/>
    </source>
</evidence>
<dbReference type="SMART" id="SM00260">
    <property type="entry name" value="CheW"/>
    <property type="match status" value="1"/>
</dbReference>
<reference evidence="2" key="1">
    <citation type="submission" date="2022-09" db="EMBL/GenBank/DDBJ databases">
        <title>Bacterial diversity in gut of crayfish and pufferfish.</title>
        <authorList>
            <person name="Huang Y."/>
        </authorList>
    </citation>
    <scope>NUCLEOTIDE SEQUENCE</scope>
    <source>
        <strain evidence="2">PR12</strain>
    </source>
</reference>
<dbReference type="Proteomes" id="UP001058290">
    <property type="component" value="Chromosome"/>
</dbReference>
<dbReference type="CDD" id="cd00588">
    <property type="entry name" value="CheW_like"/>
    <property type="match status" value="1"/>
</dbReference>
<dbReference type="PANTHER" id="PTHR22617:SF43">
    <property type="entry name" value="PROTEIN PILI"/>
    <property type="match status" value="1"/>
</dbReference>
<sequence length="160" mass="17294">MALTPATEPAPLHLLFNLGADRYALPASVVRKIMPLQRLKHVPEAPAWVAGLLSYHGEIIPVLDLCQRVFGQKARHSINTRMVLLHYSSTQSLGLILEKANQVMRLPSPAQQPTGLDAGGAYLGAVQAQGLGDMIQHISIEGLLPPDMVQLLFPPQGKLA</sequence>
<dbReference type="InterPro" id="IPR039315">
    <property type="entry name" value="CheW"/>
</dbReference>
<proteinExistence type="predicted"/>
<dbReference type="PROSITE" id="PS50851">
    <property type="entry name" value="CHEW"/>
    <property type="match status" value="1"/>
</dbReference>
<evidence type="ECO:0000313" key="2">
    <source>
        <dbReference type="EMBL" id="UXC18848.1"/>
    </source>
</evidence>
<organism evidence="2 3">
    <name type="scientific">Comamonas squillarum</name>
    <dbReference type="NCBI Taxonomy" id="2977320"/>
    <lineage>
        <taxon>Bacteria</taxon>
        <taxon>Pseudomonadati</taxon>
        <taxon>Pseudomonadota</taxon>
        <taxon>Betaproteobacteria</taxon>
        <taxon>Burkholderiales</taxon>
        <taxon>Comamonadaceae</taxon>
        <taxon>Comamonas</taxon>
    </lineage>
</organism>
<dbReference type="InterPro" id="IPR036061">
    <property type="entry name" value="CheW-like_dom_sf"/>
</dbReference>
<dbReference type="PANTHER" id="PTHR22617">
    <property type="entry name" value="CHEMOTAXIS SENSOR HISTIDINE KINASE-RELATED"/>
    <property type="match status" value="1"/>
</dbReference>
<dbReference type="Pfam" id="PF01584">
    <property type="entry name" value="CheW"/>
    <property type="match status" value="1"/>
</dbReference>
<dbReference type="SUPFAM" id="SSF50341">
    <property type="entry name" value="CheW-like"/>
    <property type="match status" value="1"/>
</dbReference>
<name>A0ABY5ZXY2_9BURK</name>
<accession>A0ABY5ZXY2</accession>
<dbReference type="RefSeq" id="WP_027010358.1">
    <property type="nucleotide sequence ID" value="NZ_CP104377.1"/>
</dbReference>
<dbReference type="Gene3D" id="2.30.30.40">
    <property type="entry name" value="SH3 Domains"/>
    <property type="match status" value="1"/>
</dbReference>
<dbReference type="EMBL" id="CP104377">
    <property type="protein sequence ID" value="UXC18848.1"/>
    <property type="molecule type" value="Genomic_DNA"/>
</dbReference>
<keyword evidence="3" id="KW-1185">Reference proteome</keyword>
<protein>
    <submittedName>
        <fullName evidence="2">Chemotaxis protein CheW</fullName>
    </submittedName>
</protein>
<evidence type="ECO:0000313" key="3">
    <source>
        <dbReference type="Proteomes" id="UP001058290"/>
    </source>
</evidence>
<dbReference type="InterPro" id="IPR002545">
    <property type="entry name" value="CheW-lke_dom"/>
</dbReference>
<feature type="domain" description="CheW-like" evidence="1">
    <location>
        <begin position="10"/>
        <end position="149"/>
    </location>
</feature>